<dbReference type="Proteomes" id="UP001054837">
    <property type="component" value="Unassembled WGS sequence"/>
</dbReference>
<accession>A0AAV4QQP2</accession>
<comment type="caution">
    <text evidence="1">The sequence shown here is derived from an EMBL/GenBank/DDBJ whole genome shotgun (WGS) entry which is preliminary data.</text>
</comment>
<evidence type="ECO:0000313" key="2">
    <source>
        <dbReference type="Proteomes" id="UP001054837"/>
    </source>
</evidence>
<reference evidence="1 2" key="1">
    <citation type="submission" date="2021-06" db="EMBL/GenBank/DDBJ databases">
        <title>Caerostris darwini draft genome.</title>
        <authorList>
            <person name="Kono N."/>
            <person name="Arakawa K."/>
        </authorList>
    </citation>
    <scope>NUCLEOTIDE SEQUENCE [LARGE SCALE GENOMIC DNA]</scope>
</reference>
<gene>
    <name evidence="1" type="ORF">CDAR_596501</name>
</gene>
<protein>
    <submittedName>
        <fullName evidence="1">Uncharacterized protein</fullName>
    </submittedName>
</protein>
<sequence length="91" mass="10488">MNFTNSHTIVSSVARCVRNDAQSTCWKDQHDCDTCKSLQIIPVSNILFKRQNEGWLHYDFSWCRECGAPLVLYTAREGIESLFKDKCVIKS</sequence>
<name>A0AAV4QQP2_9ARAC</name>
<dbReference type="EMBL" id="BPLQ01004740">
    <property type="protein sequence ID" value="GIY10400.1"/>
    <property type="molecule type" value="Genomic_DNA"/>
</dbReference>
<keyword evidence="2" id="KW-1185">Reference proteome</keyword>
<dbReference type="AlphaFoldDB" id="A0AAV4QQP2"/>
<proteinExistence type="predicted"/>
<evidence type="ECO:0000313" key="1">
    <source>
        <dbReference type="EMBL" id="GIY10400.1"/>
    </source>
</evidence>
<organism evidence="1 2">
    <name type="scientific">Caerostris darwini</name>
    <dbReference type="NCBI Taxonomy" id="1538125"/>
    <lineage>
        <taxon>Eukaryota</taxon>
        <taxon>Metazoa</taxon>
        <taxon>Ecdysozoa</taxon>
        <taxon>Arthropoda</taxon>
        <taxon>Chelicerata</taxon>
        <taxon>Arachnida</taxon>
        <taxon>Araneae</taxon>
        <taxon>Araneomorphae</taxon>
        <taxon>Entelegynae</taxon>
        <taxon>Araneoidea</taxon>
        <taxon>Araneidae</taxon>
        <taxon>Caerostris</taxon>
    </lineage>
</organism>